<dbReference type="CDD" id="cd06261">
    <property type="entry name" value="TM_PBP2"/>
    <property type="match status" value="1"/>
</dbReference>
<feature type="transmembrane region" description="Helical" evidence="8">
    <location>
        <begin position="80"/>
        <end position="105"/>
    </location>
</feature>
<evidence type="ECO:0000313" key="12">
    <source>
        <dbReference type="Proteomes" id="UP001165341"/>
    </source>
</evidence>
<comment type="similarity">
    <text evidence="8">Belongs to the binding-protein-dependent transport system permease family.</text>
</comment>
<feature type="transmembrane region" description="Helical" evidence="8">
    <location>
        <begin position="40"/>
        <end position="59"/>
    </location>
</feature>
<evidence type="ECO:0000256" key="3">
    <source>
        <dbReference type="ARBA" id="ARBA00022475"/>
    </source>
</evidence>
<evidence type="ECO:0000313" key="11">
    <source>
        <dbReference type="EMBL" id="MCI4656819.1"/>
    </source>
</evidence>
<gene>
    <name evidence="11" type="ORF">MQH31_03195</name>
</gene>
<dbReference type="SUPFAM" id="SSF161098">
    <property type="entry name" value="MetI-like"/>
    <property type="match status" value="1"/>
</dbReference>
<keyword evidence="7 8" id="KW-0472">Membrane</keyword>
<evidence type="ECO:0000256" key="7">
    <source>
        <dbReference type="ARBA" id="ARBA00023136"/>
    </source>
</evidence>
<evidence type="ECO:0000256" key="1">
    <source>
        <dbReference type="ARBA" id="ARBA00004651"/>
    </source>
</evidence>
<dbReference type="Proteomes" id="UP001165341">
    <property type="component" value="Unassembled WGS sequence"/>
</dbReference>
<feature type="region of interest" description="Disordered" evidence="9">
    <location>
        <begin position="301"/>
        <end position="345"/>
    </location>
</feature>
<evidence type="ECO:0000256" key="6">
    <source>
        <dbReference type="ARBA" id="ARBA00022989"/>
    </source>
</evidence>
<dbReference type="InterPro" id="IPR000515">
    <property type="entry name" value="MetI-like"/>
</dbReference>
<name>A0AA41QST2_9MICO</name>
<dbReference type="GO" id="GO:0043190">
    <property type="term" value="C:ATP-binding cassette (ABC) transporter complex"/>
    <property type="evidence" value="ECO:0007669"/>
    <property type="project" value="InterPro"/>
</dbReference>
<dbReference type="FunFam" id="1.10.3720.10:FF:000006">
    <property type="entry name" value="Glutamate/aspartate ABC transporter, permease protein GltK"/>
    <property type="match status" value="1"/>
</dbReference>
<comment type="subcellular location">
    <subcellularLocation>
        <location evidence="1 8">Cell membrane</location>
        <topology evidence="1 8">Multi-pass membrane protein</topology>
    </subcellularLocation>
</comment>
<protein>
    <submittedName>
        <fullName evidence="11">Amino acid ABC transporter permease</fullName>
    </submittedName>
</protein>
<evidence type="ECO:0000256" key="9">
    <source>
        <dbReference type="SAM" id="MobiDB-lite"/>
    </source>
</evidence>
<keyword evidence="6 8" id="KW-1133">Transmembrane helix</keyword>
<dbReference type="RefSeq" id="WP_134535458.1">
    <property type="nucleotide sequence ID" value="NZ_JALGAR010000001.1"/>
</dbReference>
<feature type="region of interest" description="Disordered" evidence="9">
    <location>
        <begin position="1"/>
        <end position="22"/>
    </location>
</feature>
<dbReference type="EMBL" id="JALGAR010000001">
    <property type="protein sequence ID" value="MCI4656819.1"/>
    <property type="molecule type" value="Genomic_DNA"/>
</dbReference>
<feature type="transmembrane region" description="Helical" evidence="8">
    <location>
        <begin position="117"/>
        <end position="144"/>
    </location>
</feature>
<feature type="compositionally biased region" description="Low complexity" evidence="9">
    <location>
        <begin position="12"/>
        <end position="22"/>
    </location>
</feature>
<feature type="domain" description="ABC transmembrane type-1" evidence="10">
    <location>
        <begin position="81"/>
        <end position="288"/>
    </location>
</feature>
<dbReference type="Gene3D" id="1.10.3720.10">
    <property type="entry name" value="MetI-like"/>
    <property type="match status" value="1"/>
</dbReference>
<evidence type="ECO:0000256" key="2">
    <source>
        <dbReference type="ARBA" id="ARBA00022448"/>
    </source>
</evidence>
<comment type="caution">
    <text evidence="11">The sequence shown here is derived from an EMBL/GenBank/DDBJ whole genome shotgun (WGS) entry which is preliminary data.</text>
</comment>
<dbReference type="PROSITE" id="PS50928">
    <property type="entry name" value="ABC_TM1"/>
    <property type="match status" value="1"/>
</dbReference>
<dbReference type="InterPro" id="IPR035906">
    <property type="entry name" value="MetI-like_sf"/>
</dbReference>
<feature type="transmembrane region" description="Helical" evidence="8">
    <location>
        <begin position="156"/>
        <end position="177"/>
    </location>
</feature>
<keyword evidence="4 8" id="KW-0812">Transmembrane</keyword>
<dbReference type="GO" id="GO:0022857">
    <property type="term" value="F:transmembrane transporter activity"/>
    <property type="evidence" value="ECO:0007669"/>
    <property type="project" value="InterPro"/>
</dbReference>
<proteinExistence type="inferred from homology"/>
<keyword evidence="5" id="KW-0029">Amino-acid transport</keyword>
<sequence length="345" mass="37443">MSTPNLNGRGAGPASSPADPAAPAASVPIKAIRLRHPWRMVFAIVLIVVFALAIVDAAFRPAYDWPTVAKYLFDRRISQAALVTLELTVYSMVIAIVLGVILAVMRLSPNPVVKSLAWFYLWVFRGTPVYVQLTIWGLISLIYSSIDIGIPFMHPWVSFETNAALSTFALAVIGLSLNEAAYMAEIVRAGLLAVDRGQEEAATALGMSWSQTMTRVILPQSMRVIIPPTGNEVISMLKTTSLVTAVPFSFDLFARSRDISAETFNPIPLLIVASIWYLFFTSILMVGQYFLEKRFARGIGDRQPDKKGGGSNPEPITGVTVVPESEQAPATRSTREPGTGQGGPS</sequence>
<keyword evidence="3" id="KW-1003">Cell membrane</keyword>
<dbReference type="InterPro" id="IPR043429">
    <property type="entry name" value="ArtM/GltK/GlnP/TcyL/YhdX-like"/>
</dbReference>
<keyword evidence="12" id="KW-1185">Reference proteome</keyword>
<dbReference type="PANTHER" id="PTHR30614">
    <property type="entry name" value="MEMBRANE COMPONENT OF AMINO ACID ABC TRANSPORTER"/>
    <property type="match status" value="1"/>
</dbReference>
<evidence type="ECO:0000259" key="10">
    <source>
        <dbReference type="PROSITE" id="PS50928"/>
    </source>
</evidence>
<dbReference type="NCBIfam" id="TIGR01726">
    <property type="entry name" value="HEQRo_perm_3TM"/>
    <property type="match status" value="1"/>
</dbReference>
<keyword evidence="2 8" id="KW-0813">Transport</keyword>
<dbReference type="PANTHER" id="PTHR30614:SF0">
    <property type="entry name" value="L-CYSTINE TRANSPORT SYSTEM PERMEASE PROTEIN TCYL"/>
    <property type="match status" value="1"/>
</dbReference>
<dbReference type="GO" id="GO:0006865">
    <property type="term" value="P:amino acid transport"/>
    <property type="evidence" value="ECO:0007669"/>
    <property type="project" value="UniProtKB-KW"/>
</dbReference>
<dbReference type="InterPro" id="IPR010065">
    <property type="entry name" value="AA_ABC_transptr_permease_3TM"/>
</dbReference>
<evidence type="ECO:0000256" key="8">
    <source>
        <dbReference type="RuleBase" id="RU363032"/>
    </source>
</evidence>
<accession>A0AA41QST2</accession>
<reference evidence="11" key="1">
    <citation type="submission" date="2022-03" db="EMBL/GenBank/DDBJ databases">
        <title>Cryobacterium sp. nov. strain ZS14-85, isolated from Antarctic soil.</title>
        <authorList>
            <person name="Li J."/>
            <person name="Niu G."/>
        </authorList>
    </citation>
    <scope>NUCLEOTIDE SEQUENCE</scope>
    <source>
        <strain evidence="11">ZS14-85</strain>
    </source>
</reference>
<feature type="transmembrane region" description="Helical" evidence="8">
    <location>
        <begin position="267"/>
        <end position="291"/>
    </location>
</feature>
<organism evidence="11 12">
    <name type="scientific">Cryobacterium zhongshanensis</name>
    <dbReference type="NCBI Taxonomy" id="2928153"/>
    <lineage>
        <taxon>Bacteria</taxon>
        <taxon>Bacillati</taxon>
        <taxon>Actinomycetota</taxon>
        <taxon>Actinomycetes</taxon>
        <taxon>Micrococcales</taxon>
        <taxon>Microbacteriaceae</taxon>
        <taxon>Cryobacterium</taxon>
    </lineage>
</organism>
<evidence type="ECO:0000256" key="5">
    <source>
        <dbReference type="ARBA" id="ARBA00022970"/>
    </source>
</evidence>
<evidence type="ECO:0000256" key="4">
    <source>
        <dbReference type="ARBA" id="ARBA00022692"/>
    </source>
</evidence>
<dbReference type="Pfam" id="PF00528">
    <property type="entry name" value="BPD_transp_1"/>
    <property type="match status" value="1"/>
</dbReference>
<dbReference type="AlphaFoldDB" id="A0AA41QST2"/>